<protein>
    <submittedName>
        <fullName evidence="1">Uncharacterized protein</fullName>
    </submittedName>
</protein>
<evidence type="ECO:0000313" key="2">
    <source>
        <dbReference type="Proteomes" id="UP000717364"/>
    </source>
</evidence>
<accession>A0A947DGX4</accession>
<organism evidence="1 2">
    <name type="scientific">Leptothoe spongobia TAU-MAC 1115</name>
    <dbReference type="NCBI Taxonomy" id="1967444"/>
    <lineage>
        <taxon>Bacteria</taxon>
        <taxon>Bacillati</taxon>
        <taxon>Cyanobacteriota</taxon>
        <taxon>Cyanophyceae</taxon>
        <taxon>Nodosilineales</taxon>
        <taxon>Cymatolegaceae</taxon>
        <taxon>Leptothoe</taxon>
        <taxon>Leptothoe spongobia</taxon>
    </lineage>
</organism>
<sequence>MSNRSYRRTKVPIHSNRVLIPANQLQVRPFVVQTKALSTKDSKQTSRLDTGLIQNLSLQPKLTTLASGNKDKQKTDFHPATSSELIQRFDLFDTISEGIDTISSHVGKAANWALDSIVSLIKPKYAYVKSKDCTLRSPPPDLKSYGISIPRNTQLKILKTATVKSGKKEKEYAYVEEILPDDFVGPRQYQGWTLLSNLTQLDKPTTFKLQSSYQKFANKVLVKAKVDPKTWFSNFRHTTFLGRHTATPIHKELADQLKRAEKTLVASHSNGTGSPEIAGDNLGLSPKLEPIKGARKHATSASRSMHFFGLAIDLDYTANPFINESENDRDAINAVFPRASLLVHGKAMKYQKTKSEDTEEQKAEKLNNIFKLDKTLETYFSYIDNDKQLNARLAAASTAGTKFWKDQDFSKARKRIKEDLKWVVGVWRAKRNKKSYTALVKQGGFTNFERALVDGIGLHWGGTYGDMMHFDMRNTGTGAIIAEKRHKVTAPE</sequence>
<proteinExistence type="predicted"/>
<name>A0A947DGX4_9CYAN</name>
<reference evidence="1" key="1">
    <citation type="submission" date="2020-11" db="EMBL/GenBank/DDBJ databases">
        <authorList>
            <person name="Konstantinou D."/>
            <person name="Gkelis S."/>
            <person name="Popin R."/>
            <person name="Fewer D."/>
            <person name="Sivonen K."/>
        </authorList>
    </citation>
    <scope>NUCLEOTIDE SEQUENCE</scope>
    <source>
        <strain evidence="1">TAU-MAC 1115</strain>
    </source>
</reference>
<dbReference type="Proteomes" id="UP000717364">
    <property type="component" value="Unassembled WGS sequence"/>
</dbReference>
<gene>
    <name evidence="1" type="ORF">IXB50_14580</name>
</gene>
<dbReference type="EMBL" id="JADOES010000030">
    <property type="protein sequence ID" value="MBT9316651.1"/>
    <property type="molecule type" value="Genomic_DNA"/>
</dbReference>
<dbReference type="AlphaFoldDB" id="A0A947DGX4"/>
<keyword evidence="2" id="KW-1185">Reference proteome</keyword>
<reference evidence="1" key="2">
    <citation type="journal article" date="2021" name="Mar. Drugs">
        <title>Genome Reduction and Secondary Metabolism of the Marine Sponge-Associated Cyanobacterium Leptothoe.</title>
        <authorList>
            <person name="Konstantinou D."/>
            <person name="Popin R.V."/>
            <person name="Fewer D.P."/>
            <person name="Sivonen K."/>
            <person name="Gkelis S."/>
        </authorList>
    </citation>
    <scope>NUCLEOTIDE SEQUENCE</scope>
    <source>
        <strain evidence="1">TAU-MAC 1115</strain>
    </source>
</reference>
<evidence type="ECO:0000313" key="1">
    <source>
        <dbReference type="EMBL" id="MBT9316651.1"/>
    </source>
</evidence>
<dbReference type="RefSeq" id="WP_215609716.1">
    <property type="nucleotide sequence ID" value="NZ_JADOES010000030.1"/>
</dbReference>
<comment type="caution">
    <text evidence="1">The sequence shown here is derived from an EMBL/GenBank/DDBJ whole genome shotgun (WGS) entry which is preliminary data.</text>
</comment>